<evidence type="ECO:0000256" key="2">
    <source>
        <dbReference type="ARBA" id="ARBA00023015"/>
    </source>
</evidence>
<feature type="compositionally biased region" description="Basic residues" evidence="6">
    <location>
        <begin position="73"/>
        <end position="87"/>
    </location>
</feature>
<dbReference type="InterPro" id="IPR003923">
    <property type="entry name" value="TAF10"/>
</dbReference>
<dbReference type="GO" id="GO:0016251">
    <property type="term" value="F:RNA polymerase II general transcription initiation factor activity"/>
    <property type="evidence" value="ECO:0007669"/>
    <property type="project" value="TreeGrafter"/>
</dbReference>
<evidence type="ECO:0000256" key="3">
    <source>
        <dbReference type="ARBA" id="ARBA00023163"/>
    </source>
</evidence>
<evidence type="ECO:0000256" key="4">
    <source>
        <dbReference type="ARBA" id="ARBA00023242"/>
    </source>
</evidence>
<dbReference type="EMBL" id="GL870878">
    <property type="protein sequence ID" value="EIJ88616.1"/>
    <property type="molecule type" value="Genomic_DNA"/>
</dbReference>
<dbReference type="Pfam" id="PF03540">
    <property type="entry name" value="TAF10"/>
    <property type="match status" value="1"/>
</dbReference>
<dbReference type="PANTHER" id="PTHR21242">
    <property type="entry name" value="TRANSCRIPTION INITIATION FACTOR TFIID SUBUNIT 10"/>
    <property type="match status" value="1"/>
</dbReference>
<feature type="region of interest" description="Disordered" evidence="6">
    <location>
        <begin position="73"/>
        <end position="99"/>
    </location>
</feature>
<keyword evidence="4" id="KW-0539">Nucleus</keyword>
<dbReference type="VEuPathDB" id="MicrosporidiaDB:NEQG_01306"/>
<dbReference type="AlphaFoldDB" id="I3EHB9"/>
<keyword evidence="8" id="KW-1185">Reference proteome</keyword>
<evidence type="ECO:0000313" key="7">
    <source>
        <dbReference type="EMBL" id="EIJ88616.1"/>
    </source>
</evidence>
<dbReference type="GO" id="GO:1990841">
    <property type="term" value="F:promoter-specific chromatin binding"/>
    <property type="evidence" value="ECO:0007669"/>
    <property type="project" value="TreeGrafter"/>
</dbReference>
<dbReference type="GO" id="GO:0006367">
    <property type="term" value="P:transcription initiation at RNA polymerase II promoter"/>
    <property type="evidence" value="ECO:0007669"/>
    <property type="project" value="TreeGrafter"/>
</dbReference>
<name>I3EHB9_NEMP3</name>
<accession>I3EHB9</accession>
<reference evidence="7" key="1">
    <citation type="submission" date="2011-01" db="EMBL/GenBank/DDBJ databases">
        <title>The Genome Sequence of Nematocida parisii strain ERTm3.</title>
        <authorList>
            <consortium name="The Broad Institute Genome Sequencing Platform"/>
            <consortium name="The Broad Institute Genome Sequencing Center for Infectious Disease"/>
            <person name="Cuomo C."/>
            <person name="Troemel E."/>
            <person name="Young S.K."/>
            <person name="Zeng Q."/>
            <person name="Gargeya S."/>
            <person name="Fitzgerald M."/>
            <person name="Haas B."/>
            <person name="Abouelleil A."/>
            <person name="Alvarado L."/>
            <person name="Arachchi H.M."/>
            <person name="Berlin A."/>
            <person name="Chapman S.B."/>
            <person name="Gearin G."/>
            <person name="Goldberg J."/>
            <person name="Griggs A."/>
            <person name="Gujja S."/>
            <person name="Hansen M."/>
            <person name="Heiman D."/>
            <person name="Howarth C."/>
            <person name="Larimer J."/>
            <person name="Lui A."/>
            <person name="MacDonald P.J.P."/>
            <person name="McCowen C."/>
            <person name="Montmayeur A."/>
            <person name="Murphy C."/>
            <person name="Neiman D."/>
            <person name="Pearson M."/>
            <person name="Priest M."/>
            <person name="Roberts A."/>
            <person name="Saif S."/>
            <person name="Shea T."/>
            <person name="Sisk P."/>
            <person name="Stolte C."/>
            <person name="Sykes S."/>
            <person name="Wortman J."/>
            <person name="Nusbaum C."/>
            <person name="Birren B."/>
        </authorList>
    </citation>
    <scope>NUCLEOTIDE SEQUENCE</scope>
    <source>
        <strain evidence="7">ERTm3</strain>
    </source>
</reference>
<keyword evidence="3" id="KW-0804">Transcription</keyword>
<dbReference type="STRING" id="935791.I3EHB9"/>
<dbReference type="InParanoid" id="I3EHB9"/>
<dbReference type="GO" id="GO:0005669">
    <property type="term" value="C:transcription factor TFIID complex"/>
    <property type="evidence" value="ECO:0007669"/>
    <property type="project" value="TreeGrafter"/>
</dbReference>
<evidence type="ECO:0008006" key="9">
    <source>
        <dbReference type="Google" id="ProtNLM"/>
    </source>
</evidence>
<evidence type="ECO:0000256" key="5">
    <source>
        <dbReference type="ARBA" id="ARBA00025730"/>
    </source>
</evidence>
<dbReference type="Proteomes" id="UP000002872">
    <property type="component" value="Unassembled WGS sequence"/>
</dbReference>
<comment type="similarity">
    <text evidence="5">Belongs to the TAF10 family.</text>
</comment>
<protein>
    <recommendedName>
        <fullName evidence="9">Transcription initiation factor TFIID subunit 10</fullName>
    </recommendedName>
</protein>
<organism evidence="7 8">
    <name type="scientific">Nematocida parisii (strain ERTm3)</name>
    <name type="common">Nematode killer fungus</name>
    <dbReference type="NCBI Taxonomy" id="935791"/>
    <lineage>
        <taxon>Eukaryota</taxon>
        <taxon>Fungi</taxon>
        <taxon>Fungi incertae sedis</taxon>
        <taxon>Microsporidia</taxon>
        <taxon>Nematocida</taxon>
    </lineage>
</organism>
<evidence type="ECO:0000256" key="1">
    <source>
        <dbReference type="ARBA" id="ARBA00004123"/>
    </source>
</evidence>
<dbReference type="PRINTS" id="PR01443">
    <property type="entry name" value="TFIID30KDSUB"/>
</dbReference>
<dbReference type="GO" id="GO:0000124">
    <property type="term" value="C:SAGA complex"/>
    <property type="evidence" value="ECO:0007669"/>
    <property type="project" value="TreeGrafter"/>
</dbReference>
<evidence type="ECO:0000256" key="6">
    <source>
        <dbReference type="SAM" id="MobiDB-lite"/>
    </source>
</evidence>
<comment type="subcellular location">
    <subcellularLocation>
        <location evidence="1">Nucleus</location>
    </subcellularLocation>
</comment>
<dbReference type="PANTHER" id="PTHR21242:SF0">
    <property type="entry name" value="TRANSCRIPTION INITIATION FACTOR TFIID SUBUNIT 10"/>
    <property type="match status" value="1"/>
</dbReference>
<dbReference type="CDD" id="cd07982">
    <property type="entry name" value="HFD_TAF10"/>
    <property type="match status" value="1"/>
</dbReference>
<evidence type="ECO:0000313" key="8">
    <source>
        <dbReference type="Proteomes" id="UP000002872"/>
    </source>
</evidence>
<keyword evidence="2" id="KW-0805">Transcription regulation</keyword>
<proteinExistence type="inferred from homology"/>
<sequence>MDDSTFNKINEGLDSFIPLIPDVVLDHCFTKAGLATDDPKIKKLVSLIAQKLITDVATCAYQYHKIAKRASLKEKKTPKREKAHSHSVRCGECPERVRY</sequence>
<dbReference type="OrthoDB" id="154356at2759"/>
<gene>
    <name evidence="7" type="ORF">NEQG_01306</name>
</gene>
<dbReference type="HOGENOM" id="CLU_064104_4_2_1"/>
<dbReference type="OMA" id="CGECPER"/>